<accession>A0A0D0B2U6</accession>
<dbReference type="PROSITE" id="PS00678">
    <property type="entry name" value="WD_REPEATS_1"/>
    <property type="match status" value="1"/>
</dbReference>
<organism evidence="5 6">
    <name type="scientific">Suillus luteus UH-Slu-Lm8-n1</name>
    <dbReference type="NCBI Taxonomy" id="930992"/>
    <lineage>
        <taxon>Eukaryota</taxon>
        <taxon>Fungi</taxon>
        <taxon>Dikarya</taxon>
        <taxon>Basidiomycota</taxon>
        <taxon>Agaricomycotina</taxon>
        <taxon>Agaricomycetes</taxon>
        <taxon>Agaricomycetidae</taxon>
        <taxon>Boletales</taxon>
        <taxon>Suillineae</taxon>
        <taxon>Suillaceae</taxon>
        <taxon>Suillus</taxon>
    </lineage>
</organism>
<dbReference type="EMBL" id="KN835402">
    <property type="protein sequence ID" value="KIK38268.1"/>
    <property type="molecule type" value="Genomic_DNA"/>
</dbReference>
<keyword evidence="1 3" id="KW-0853">WD repeat</keyword>
<gene>
    <name evidence="5" type="ORF">CY34DRAFT_402467</name>
</gene>
<dbReference type="FunCoup" id="A0A0D0B2U6">
    <property type="interactions" value="16"/>
</dbReference>
<proteinExistence type="predicted"/>
<sequence length="547" mass="60280">MASVSTKAAAKKPVLTPTITLKGHRGWIRSISDFPDGQRMISGSDDKTARQWDLKAGKEIEDAQSICEECVYTVAVSRDGRYVVTGGGRGELRVCEVGTGIVRIFEGHSQSINCVDISADNTLLVSGASDETARIWNLGTGKLVAGPFDCKDRVGAVRFSADQKKLAVKLATGKSLQVWGIQSQKLDAKVGDNAGPIFTHSSVFWTNNDETIVAALNFTKDDYYIKTIYELDGSTLETIEPPFEGHTTYVNGLALSSDNALLASTSDDHTIKLWAFASRQLLASFDVQNIYQLILSPNSRQLTYMINNKDVNKICICDTPADVLAQARAIARKKSRLNQLLHSHATRRPPAGHHRPPMSAMPLAQIHSPRRDPQQTYFLRLSNLLGFSPRMNTLVPGQNDRPHDPLDISATLPLPSSLSVQAAPRFDHFVRQHLSFLTPRHNLGPPVVEVAPGRKFTRLAAAKLPDYKKVDDTRHPSSQQATVPQENDSGDTDSLPDVHWCKAFLCFCSCWSHGRLRMPPRWRLERVDIPRHDGTASSSHGGAHGRT</sequence>
<evidence type="ECO:0000313" key="6">
    <source>
        <dbReference type="Proteomes" id="UP000054485"/>
    </source>
</evidence>
<dbReference type="Proteomes" id="UP000054485">
    <property type="component" value="Unassembled WGS sequence"/>
</dbReference>
<evidence type="ECO:0000256" key="1">
    <source>
        <dbReference type="ARBA" id="ARBA00022574"/>
    </source>
</evidence>
<dbReference type="SUPFAM" id="SSF50978">
    <property type="entry name" value="WD40 repeat-like"/>
    <property type="match status" value="1"/>
</dbReference>
<dbReference type="OrthoDB" id="2624652at2759"/>
<dbReference type="PANTHER" id="PTHR19879">
    <property type="entry name" value="TRANSCRIPTION INITIATION FACTOR TFIID"/>
    <property type="match status" value="1"/>
</dbReference>
<dbReference type="InParanoid" id="A0A0D0B2U6"/>
<name>A0A0D0B2U6_9AGAM</name>
<dbReference type="InterPro" id="IPR001680">
    <property type="entry name" value="WD40_rpt"/>
</dbReference>
<dbReference type="InterPro" id="IPR020472">
    <property type="entry name" value="WD40_PAC1"/>
</dbReference>
<dbReference type="PROSITE" id="PS50082">
    <property type="entry name" value="WD_REPEATS_2"/>
    <property type="match status" value="3"/>
</dbReference>
<dbReference type="PROSITE" id="PS50294">
    <property type="entry name" value="WD_REPEATS_REGION"/>
    <property type="match status" value="3"/>
</dbReference>
<dbReference type="PRINTS" id="PR00320">
    <property type="entry name" value="GPROTEINBRPT"/>
</dbReference>
<dbReference type="InterPro" id="IPR019775">
    <property type="entry name" value="WD40_repeat_CS"/>
</dbReference>
<reference evidence="6" key="2">
    <citation type="submission" date="2015-01" db="EMBL/GenBank/DDBJ databases">
        <title>Evolutionary Origins and Diversification of the Mycorrhizal Mutualists.</title>
        <authorList>
            <consortium name="DOE Joint Genome Institute"/>
            <consortium name="Mycorrhizal Genomics Consortium"/>
            <person name="Kohler A."/>
            <person name="Kuo A."/>
            <person name="Nagy L.G."/>
            <person name="Floudas D."/>
            <person name="Copeland A."/>
            <person name="Barry K.W."/>
            <person name="Cichocki N."/>
            <person name="Veneault-Fourrey C."/>
            <person name="LaButti K."/>
            <person name="Lindquist E.A."/>
            <person name="Lipzen A."/>
            <person name="Lundell T."/>
            <person name="Morin E."/>
            <person name="Murat C."/>
            <person name="Riley R."/>
            <person name="Ohm R."/>
            <person name="Sun H."/>
            <person name="Tunlid A."/>
            <person name="Henrissat B."/>
            <person name="Grigoriev I.V."/>
            <person name="Hibbett D.S."/>
            <person name="Martin F."/>
        </authorList>
    </citation>
    <scope>NUCLEOTIDE SEQUENCE [LARGE SCALE GENOMIC DNA]</scope>
    <source>
        <strain evidence="6">UH-Slu-Lm8-n1</strain>
    </source>
</reference>
<evidence type="ECO:0000256" key="4">
    <source>
        <dbReference type="SAM" id="MobiDB-lite"/>
    </source>
</evidence>
<reference evidence="5 6" key="1">
    <citation type="submission" date="2014-04" db="EMBL/GenBank/DDBJ databases">
        <authorList>
            <consortium name="DOE Joint Genome Institute"/>
            <person name="Kuo A."/>
            <person name="Ruytinx J."/>
            <person name="Rineau F."/>
            <person name="Colpaert J."/>
            <person name="Kohler A."/>
            <person name="Nagy L.G."/>
            <person name="Floudas D."/>
            <person name="Copeland A."/>
            <person name="Barry K.W."/>
            <person name="Cichocki N."/>
            <person name="Veneault-Fourrey C."/>
            <person name="LaButti K."/>
            <person name="Lindquist E.A."/>
            <person name="Lipzen A."/>
            <person name="Lundell T."/>
            <person name="Morin E."/>
            <person name="Murat C."/>
            <person name="Sun H."/>
            <person name="Tunlid A."/>
            <person name="Henrissat B."/>
            <person name="Grigoriev I.V."/>
            <person name="Hibbett D.S."/>
            <person name="Martin F."/>
            <person name="Nordberg H.P."/>
            <person name="Cantor M.N."/>
            <person name="Hua S.X."/>
        </authorList>
    </citation>
    <scope>NUCLEOTIDE SEQUENCE [LARGE SCALE GENOMIC DNA]</scope>
    <source>
        <strain evidence="5 6">UH-Slu-Lm8-n1</strain>
    </source>
</reference>
<evidence type="ECO:0000313" key="5">
    <source>
        <dbReference type="EMBL" id="KIK38268.1"/>
    </source>
</evidence>
<dbReference type="Pfam" id="PF00400">
    <property type="entry name" value="WD40"/>
    <property type="match status" value="3"/>
</dbReference>
<evidence type="ECO:0000256" key="3">
    <source>
        <dbReference type="PROSITE-ProRule" id="PRU00221"/>
    </source>
</evidence>
<evidence type="ECO:0008006" key="7">
    <source>
        <dbReference type="Google" id="ProtNLM"/>
    </source>
</evidence>
<dbReference type="STRING" id="930992.A0A0D0B2U6"/>
<feature type="compositionally biased region" description="Polar residues" evidence="4">
    <location>
        <begin position="476"/>
        <end position="487"/>
    </location>
</feature>
<dbReference type="InterPro" id="IPR015943">
    <property type="entry name" value="WD40/YVTN_repeat-like_dom_sf"/>
</dbReference>
<dbReference type="PANTHER" id="PTHR19879:SF9">
    <property type="entry name" value="TRANSCRIPTION INITIATION FACTOR TFIID SUBUNIT 5"/>
    <property type="match status" value="1"/>
</dbReference>
<evidence type="ECO:0000256" key="2">
    <source>
        <dbReference type="ARBA" id="ARBA00022737"/>
    </source>
</evidence>
<protein>
    <recommendedName>
        <fullName evidence="7">WD40 repeat-like protein</fullName>
    </recommendedName>
</protein>
<feature type="repeat" description="WD" evidence="3">
    <location>
        <begin position="243"/>
        <end position="284"/>
    </location>
</feature>
<feature type="repeat" description="WD" evidence="3">
    <location>
        <begin position="21"/>
        <end position="62"/>
    </location>
</feature>
<dbReference type="HOGENOM" id="CLU_031226_0_0_1"/>
<dbReference type="CDD" id="cd00200">
    <property type="entry name" value="WD40"/>
    <property type="match status" value="1"/>
</dbReference>
<dbReference type="InterPro" id="IPR036322">
    <property type="entry name" value="WD40_repeat_dom_sf"/>
</dbReference>
<dbReference type="SMART" id="SM00320">
    <property type="entry name" value="WD40"/>
    <property type="match status" value="4"/>
</dbReference>
<keyword evidence="6" id="KW-1185">Reference proteome</keyword>
<dbReference type="AlphaFoldDB" id="A0A0D0B2U6"/>
<keyword evidence="2" id="KW-0677">Repeat</keyword>
<dbReference type="Gene3D" id="2.130.10.10">
    <property type="entry name" value="YVTN repeat-like/Quinoprotein amine dehydrogenase"/>
    <property type="match status" value="2"/>
</dbReference>
<feature type="repeat" description="WD" evidence="3">
    <location>
        <begin position="105"/>
        <end position="146"/>
    </location>
</feature>
<feature type="region of interest" description="Disordered" evidence="4">
    <location>
        <begin position="467"/>
        <end position="492"/>
    </location>
</feature>